<accession>A0AA38W1J2</accession>
<dbReference type="EMBL" id="JANBVN010000006">
    <property type="protein sequence ID" value="KAJ9165153.1"/>
    <property type="molecule type" value="Genomic_DNA"/>
</dbReference>
<evidence type="ECO:0000313" key="4">
    <source>
        <dbReference type="Proteomes" id="UP001174691"/>
    </source>
</evidence>
<feature type="region of interest" description="Disordered" evidence="1">
    <location>
        <begin position="93"/>
        <end position="114"/>
    </location>
</feature>
<keyword evidence="4" id="KW-1185">Reference proteome</keyword>
<evidence type="ECO:0000256" key="1">
    <source>
        <dbReference type="SAM" id="MobiDB-lite"/>
    </source>
</evidence>
<proteinExistence type="predicted"/>
<sequence>MVGFTLLIVLLASLPFLPSTLAGNVTAATKATADLTIGRDIDFFHQRFELAIELSRDEQWDELAKFEEWTGAEHQHYSEEDFALGRERIRKRKEDEARQDAMGHAMAKEKEFLR</sequence>
<comment type="caution">
    <text evidence="3">The sequence shown here is derived from an EMBL/GenBank/DDBJ whole genome shotgun (WGS) entry which is preliminary data.</text>
</comment>
<feature type="chain" id="PRO_5041334679" evidence="2">
    <location>
        <begin position="23"/>
        <end position="114"/>
    </location>
</feature>
<name>A0AA38W1J2_9PEZI</name>
<evidence type="ECO:0000256" key="2">
    <source>
        <dbReference type="SAM" id="SignalP"/>
    </source>
</evidence>
<dbReference type="Proteomes" id="UP001174691">
    <property type="component" value="Unassembled WGS sequence"/>
</dbReference>
<gene>
    <name evidence="3" type="ORF">NKR19_g698</name>
</gene>
<protein>
    <submittedName>
        <fullName evidence="3">Uncharacterized protein</fullName>
    </submittedName>
</protein>
<organism evidence="3 4">
    <name type="scientific">Coniochaeta hoffmannii</name>
    <dbReference type="NCBI Taxonomy" id="91930"/>
    <lineage>
        <taxon>Eukaryota</taxon>
        <taxon>Fungi</taxon>
        <taxon>Dikarya</taxon>
        <taxon>Ascomycota</taxon>
        <taxon>Pezizomycotina</taxon>
        <taxon>Sordariomycetes</taxon>
        <taxon>Sordariomycetidae</taxon>
        <taxon>Coniochaetales</taxon>
        <taxon>Coniochaetaceae</taxon>
        <taxon>Coniochaeta</taxon>
    </lineage>
</organism>
<reference evidence="3" key="1">
    <citation type="submission" date="2022-07" db="EMBL/GenBank/DDBJ databases">
        <title>Fungi with potential for degradation of polypropylene.</title>
        <authorList>
            <person name="Gostincar C."/>
        </authorList>
    </citation>
    <scope>NUCLEOTIDE SEQUENCE</scope>
    <source>
        <strain evidence="3">EXF-13287</strain>
    </source>
</reference>
<feature type="signal peptide" evidence="2">
    <location>
        <begin position="1"/>
        <end position="22"/>
    </location>
</feature>
<evidence type="ECO:0000313" key="3">
    <source>
        <dbReference type="EMBL" id="KAJ9165153.1"/>
    </source>
</evidence>
<dbReference type="AlphaFoldDB" id="A0AA38W1J2"/>
<keyword evidence="2" id="KW-0732">Signal</keyword>